<organism evidence="1 2">
    <name type="scientific">Paramecium octaurelia</name>
    <dbReference type="NCBI Taxonomy" id="43137"/>
    <lineage>
        <taxon>Eukaryota</taxon>
        <taxon>Sar</taxon>
        <taxon>Alveolata</taxon>
        <taxon>Ciliophora</taxon>
        <taxon>Intramacronucleata</taxon>
        <taxon>Oligohymenophorea</taxon>
        <taxon>Peniculida</taxon>
        <taxon>Parameciidae</taxon>
        <taxon>Paramecium</taxon>
    </lineage>
</organism>
<dbReference type="AlphaFoldDB" id="A0A8S1TDM1"/>
<accession>A0A8S1TDM1</accession>
<protein>
    <submittedName>
        <fullName evidence="1">Uncharacterized protein</fullName>
    </submittedName>
</protein>
<dbReference type="EMBL" id="CAJJDP010000022">
    <property type="protein sequence ID" value="CAD8149049.1"/>
    <property type="molecule type" value="Genomic_DNA"/>
</dbReference>
<name>A0A8S1TDM1_PAROT</name>
<dbReference type="Proteomes" id="UP000683925">
    <property type="component" value="Unassembled WGS sequence"/>
</dbReference>
<comment type="caution">
    <text evidence="1">The sequence shown here is derived from an EMBL/GenBank/DDBJ whole genome shotgun (WGS) entry which is preliminary data.</text>
</comment>
<evidence type="ECO:0000313" key="1">
    <source>
        <dbReference type="EMBL" id="CAD8149049.1"/>
    </source>
</evidence>
<keyword evidence="2" id="KW-1185">Reference proteome</keyword>
<sequence length="81" mass="9819">MILILWIVLNSKQCVFDNLKESYFKVLQYFKYAREKDPENLNYYHNKGIYQNSSLKRQLQSLGHFLRDISIEQIRRASTIF</sequence>
<reference evidence="1" key="1">
    <citation type="submission" date="2021-01" db="EMBL/GenBank/DDBJ databases">
        <authorList>
            <consortium name="Genoscope - CEA"/>
            <person name="William W."/>
        </authorList>
    </citation>
    <scope>NUCLEOTIDE SEQUENCE</scope>
</reference>
<gene>
    <name evidence="1" type="ORF">POCTA_138.1.T0220010</name>
</gene>
<proteinExistence type="predicted"/>
<evidence type="ECO:0000313" key="2">
    <source>
        <dbReference type="Proteomes" id="UP000683925"/>
    </source>
</evidence>